<dbReference type="InterPro" id="IPR029787">
    <property type="entry name" value="Nucleotide_cyclase"/>
</dbReference>
<dbReference type="InterPro" id="IPR001633">
    <property type="entry name" value="EAL_dom"/>
</dbReference>
<keyword evidence="2" id="KW-0472">Membrane</keyword>
<feature type="transmembrane region" description="Helical" evidence="2">
    <location>
        <begin position="227"/>
        <end position="247"/>
    </location>
</feature>
<evidence type="ECO:0000259" key="4">
    <source>
        <dbReference type="PROSITE" id="PS50887"/>
    </source>
</evidence>
<dbReference type="InterPro" id="IPR035965">
    <property type="entry name" value="PAS-like_dom_sf"/>
</dbReference>
<evidence type="ECO:0000256" key="2">
    <source>
        <dbReference type="SAM" id="Phobius"/>
    </source>
</evidence>
<keyword evidence="2" id="KW-1133">Transmembrane helix</keyword>
<dbReference type="Pfam" id="PF00563">
    <property type="entry name" value="EAL"/>
    <property type="match status" value="1"/>
</dbReference>
<keyword evidence="6" id="KW-1185">Reference proteome</keyword>
<evidence type="ECO:0000259" key="3">
    <source>
        <dbReference type="PROSITE" id="PS50883"/>
    </source>
</evidence>
<protein>
    <recommendedName>
        <fullName evidence="7">Sensory box/GGDEF family protein</fullName>
    </recommendedName>
</protein>
<dbReference type="Proteomes" id="UP000004949">
    <property type="component" value="Unassembled WGS sequence"/>
</dbReference>
<evidence type="ECO:0000313" key="6">
    <source>
        <dbReference type="Proteomes" id="UP000004949"/>
    </source>
</evidence>
<dbReference type="PATRIC" id="fig|1088869.3.peg.258"/>
<dbReference type="EMBL" id="AGQV01000001">
    <property type="protein sequence ID" value="EHH68948.1"/>
    <property type="molecule type" value="Genomic_DNA"/>
</dbReference>
<dbReference type="Gene3D" id="3.30.70.270">
    <property type="match status" value="1"/>
</dbReference>
<feature type="transmembrane region" description="Helical" evidence="2">
    <location>
        <begin position="253"/>
        <end position="272"/>
    </location>
</feature>
<sequence>MDRKDPEAGGSFGENSPAGHAGRRSVPEPGKTGFIAKMRRILRQGRLDRFLTATPRLRDAAIPHHLRCAFDLSRLEVLQILLPMHLLAQAVGVLVLGLALWPFSHCLAAVSFGGSEAGLLLWVLVARSRIRRLLDGTKRKPGFPSLPRAGTQCPDCPDQVGCTREKAPDFRSVWNWIRFLNAGMGLIWFGGLIIAFRMPCESIHLLVMAVVIGLLAPLLLCALVPGAVSAMGVPIILAVYGILIQGFPLRSLAVSLSFFLAATAWGFFLLAITRVLNVLLTRVLLDRIEQREHAEIVSLLTRRSDSHVGDWLWETDAKGVLCDPSARFCQMLGRPAGDVATFTLASVLSLPVIAPGWSLPAVRGRAMSAPTQLAYCLANQLPFRELAVPVQAGTQERWWLMTGHPVFRAGVFLGYRGVGADVTERQEQRQVHFERVRRDALTGLPNRLACAEYLQRHLLEKTRSGKALTLFRISVSPIRRIGGEPVMAAEEDIFLQETACRIRAFVKETGFAGCQKRYEFTVMLTEDTDRIPGQEGVIRLVEQLLHVLKEEVVRPDGTLLIGHAAIGVAIAQETAFRADHLLEAADLALHDARQERSVRYSVFDQLTEEQTRRQAKLFRHVRRACEERAFRLMYQPIINARTGRISGYEALCRWNGSVYGHLSPERVIAIIDRTDQAAEFDAWVLETACRDAAQWDDSLWVSVNIPAKRFSAPGIIPTVLDILERTGLSPRRLQIEVTETQALDIAPHVYDVFEALGSRGVCIALDDFGKGYSALSYLRLFPFSKVKLDAVFVQDMFQDARSAAAVRGAVEIAVDLGIGITAEGVCSPEHYRALRQQGCTELQGYFLGHPVSRSEVLATGSRTVHAAATLSC</sequence>
<dbReference type="PANTHER" id="PTHR33121">
    <property type="entry name" value="CYCLIC DI-GMP PHOSPHODIESTERASE PDEF"/>
    <property type="match status" value="1"/>
</dbReference>
<evidence type="ECO:0000313" key="5">
    <source>
        <dbReference type="EMBL" id="EHH68948.1"/>
    </source>
</evidence>
<dbReference type="Gene3D" id="3.20.20.450">
    <property type="entry name" value="EAL domain"/>
    <property type="match status" value="1"/>
</dbReference>
<feature type="region of interest" description="Disordered" evidence="1">
    <location>
        <begin position="1"/>
        <end position="31"/>
    </location>
</feature>
<dbReference type="PANTHER" id="PTHR33121:SF79">
    <property type="entry name" value="CYCLIC DI-GMP PHOSPHODIESTERASE PDED-RELATED"/>
    <property type="match status" value="1"/>
</dbReference>
<feature type="transmembrane region" description="Helical" evidence="2">
    <location>
        <begin position="107"/>
        <end position="125"/>
    </location>
</feature>
<name>G6XFJ0_9PROT</name>
<dbReference type="Gene3D" id="3.30.450.20">
    <property type="entry name" value="PAS domain"/>
    <property type="match status" value="1"/>
</dbReference>
<gene>
    <name evidence="5" type="ORF">GMO_02550</name>
</gene>
<dbReference type="InterPro" id="IPR050706">
    <property type="entry name" value="Cyclic-di-GMP_PDE-like"/>
</dbReference>
<dbReference type="SUPFAM" id="SSF55785">
    <property type="entry name" value="PYP-like sensor domain (PAS domain)"/>
    <property type="match status" value="1"/>
</dbReference>
<accession>G6XFJ0</accession>
<dbReference type="SUPFAM" id="SSF55073">
    <property type="entry name" value="Nucleotide cyclase"/>
    <property type="match status" value="1"/>
</dbReference>
<dbReference type="InterPro" id="IPR000160">
    <property type="entry name" value="GGDEF_dom"/>
</dbReference>
<comment type="caution">
    <text evidence="5">The sequence shown here is derived from an EMBL/GenBank/DDBJ whole genome shotgun (WGS) entry which is preliminary data.</text>
</comment>
<dbReference type="InterPro" id="IPR035919">
    <property type="entry name" value="EAL_sf"/>
</dbReference>
<dbReference type="eggNOG" id="COG5001">
    <property type="taxonomic scope" value="Bacteria"/>
</dbReference>
<dbReference type="InterPro" id="IPR043128">
    <property type="entry name" value="Rev_trsase/Diguanyl_cyclase"/>
</dbReference>
<dbReference type="GO" id="GO:0071111">
    <property type="term" value="F:cyclic-guanylate-specific phosphodiesterase activity"/>
    <property type="evidence" value="ECO:0007669"/>
    <property type="project" value="InterPro"/>
</dbReference>
<evidence type="ECO:0000256" key="1">
    <source>
        <dbReference type="SAM" id="MobiDB-lite"/>
    </source>
</evidence>
<dbReference type="SUPFAM" id="SSF141868">
    <property type="entry name" value="EAL domain-like"/>
    <property type="match status" value="1"/>
</dbReference>
<proteinExistence type="predicted"/>
<feature type="domain" description="EAL" evidence="3">
    <location>
        <begin position="614"/>
        <end position="864"/>
    </location>
</feature>
<keyword evidence="2" id="KW-0812">Transmembrane</keyword>
<dbReference type="STRING" id="1088869.GMO_02550"/>
<dbReference type="Pfam" id="PF00990">
    <property type="entry name" value="GGDEF"/>
    <property type="match status" value="1"/>
</dbReference>
<dbReference type="PROSITE" id="PS50887">
    <property type="entry name" value="GGDEF"/>
    <property type="match status" value="1"/>
</dbReference>
<evidence type="ECO:0008006" key="7">
    <source>
        <dbReference type="Google" id="ProtNLM"/>
    </source>
</evidence>
<reference evidence="5 6" key="1">
    <citation type="submission" date="2011-10" db="EMBL/GenBank/DDBJ databases">
        <title>Genome sequence of Gluconobacter morbifer G707, isolated from Drosophila gut.</title>
        <authorList>
            <person name="Lee W.-J."/>
            <person name="Kim E.-K."/>
        </authorList>
    </citation>
    <scope>NUCLEOTIDE SEQUENCE [LARGE SCALE GENOMIC DNA]</scope>
    <source>
        <strain evidence="5 6">G707</strain>
    </source>
</reference>
<dbReference type="SMART" id="SM00052">
    <property type="entry name" value="EAL"/>
    <property type="match status" value="1"/>
</dbReference>
<feature type="domain" description="GGDEF" evidence="4">
    <location>
        <begin position="466"/>
        <end position="605"/>
    </location>
</feature>
<dbReference type="PROSITE" id="PS50883">
    <property type="entry name" value="EAL"/>
    <property type="match status" value="1"/>
</dbReference>
<organism evidence="5 6">
    <name type="scientific">Gluconobacter morbifer G707</name>
    <dbReference type="NCBI Taxonomy" id="1088869"/>
    <lineage>
        <taxon>Bacteria</taxon>
        <taxon>Pseudomonadati</taxon>
        <taxon>Pseudomonadota</taxon>
        <taxon>Alphaproteobacteria</taxon>
        <taxon>Acetobacterales</taxon>
        <taxon>Acetobacteraceae</taxon>
        <taxon>Gluconobacter</taxon>
    </lineage>
</organism>
<dbReference type="SMART" id="SM00267">
    <property type="entry name" value="GGDEF"/>
    <property type="match status" value="1"/>
</dbReference>
<dbReference type="OrthoDB" id="9793210at2"/>
<feature type="transmembrane region" description="Helical" evidence="2">
    <location>
        <begin position="80"/>
        <end position="101"/>
    </location>
</feature>
<dbReference type="RefSeq" id="WP_008850405.1">
    <property type="nucleotide sequence ID" value="NZ_AGQV01000001.1"/>
</dbReference>
<feature type="transmembrane region" description="Helical" evidence="2">
    <location>
        <begin position="176"/>
        <end position="196"/>
    </location>
</feature>
<dbReference type="AlphaFoldDB" id="G6XFJ0"/>
<dbReference type="CDD" id="cd01948">
    <property type="entry name" value="EAL"/>
    <property type="match status" value="1"/>
</dbReference>